<evidence type="ECO:0000313" key="1">
    <source>
        <dbReference type="EMBL" id="MCI62416.1"/>
    </source>
</evidence>
<dbReference type="EMBL" id="LXQA010618563">
    <property type="protein sequence ID" value="MCI62416.1"/>
    <property type="molecule type" value="Genomic_DNA"/>
</dbReference>
<dbReference type="AlphaFoldDB" id="A0A392TQN1"/>
<dbReference type="Proteomes" id="UP000265520">
    <property type="component" value="Unassembled WGS sequence"/>
</dbReference>
<protein>
    <submittedName>
        <fullName evidence="1">Uncharacterized protein</fullName>
    </submittedName>
</protein>
<comment type="caution">
    <text evidence="1">The sequence shown here is derived from an EMBL/GenBank/DDBJ whole genome shotgun (WGS) entry which is preliminary data.</text>
</comment>
<organism evidence="1 2">
    <name type="scientific">Trifolium medium</name>
    <dbReference type="NCBI Taxonomy" id="97028"/>
    <lineage>
        <taxon>Eukaryota</taxon>
        <taxon>Viridiplantae</taxon>
        <taxon>Streptophyta</taxon>
        <taxon>Embryophyta</taxon>
        <taxon>Tracheophyta</taxon>
        <taxon>Spermatophyta</taxon>
        <taxon>Magnoliopsida</taxon>
        <taxon>eudicotyledons</taxon>
        <taxon>Gunneridae</taxon>
        <taxon>Pentapetalae</taxon>
        <taxon>rosids</taxon>
        <taxon>fabids</taxon>
        <taxon>Fabales</taxon>
        <taxon>Fabaceae</taxon>
        <taxon>Papilionoideae</taxon>
        <taxon>50 kb inversion clade</taxon>
        <taxon>NPAAA clade</taxon>
        <taxon>Hologalegina</taxon>
        <taxon>IRL clade</taxon>
        <taxon>Trifolieae</taxon>
        <taxon>Trifolium</taxon>
    </lineage>
</organism>
<evidence type="ECO:0000313" key="2">
    <source>
        <dbReference type="Proteomes" id="UP000265520"/>
    </source>
</evidence>
<reference evidence="1 2" key="1">
    <citation type="journal article" date="2018" name="Front. Plant Sci.">
        <title>Red Clover (Trifolium pratense) and Zigzag Clover (T. medium) - A Picture of Genomic Similarities and Differences.</title>
        <authorList>
            <person name="Dluhosova J."/>
            <person name="Istvanek J."/>
            <person name="Nedelnik J."/>
            <person name="Repkova J."/>
        </authorList>
    </citation>
    <scope>NUCLEOTIDE SEQUENCE [LARGE SCALE GENOMIC DNA]</scope>
    <source>
        <strain evidence="2">cv. 10/8</strain>
        <tissue evidence="1">Leaf</tissue>
    </source>
</reference>
<accession>A0A392TQN1</accession>
<feature type="non-terminal residue" evidence="1">
    <location>
        <position position="1"/>
    </location>
</feature>
<name>A0A392TQN1_9FABA</name>
<proteinExistence type="predicted"/>
<sequence>VMKRVALFWTQCRQSTWWEDVHAMTMEGGRWTTMEGLKEVDGSVNGALL</sequence>
<keyword evidence="2" id="KW-1185">Reference proteome</keyword>